<dbReference type="PROSITE" id="PS50043">
    <property type="entry name" value="HTH_LUXR_2"/>
    <property type="match status" value="1"/>
</dbReference>
<sequence>MKPITQRQAMLTALAARGMGCKEIAGEVGIAVNTVRATLQQARERTNSKSITHLVAKALSRGWITPLCLALALSMVMDTGTDKLRVTARVRLTRTTTRLEA</sequence>
<dbReference type="Gene3D" id="1.10.10.10">
    <property type="entry name" value="Winged helix-like DNA-binding domain superfamily/Winged helix DNA-binding domain"/>
    <property type="match status" value="1"/>
</dbReference>
<dbReference type="AlphaFoldDB" id="A0A1G9MWD6"/>
<dbReference type="STRING" id="119000.SAMN05661010_02549"/>
<dbReference type="EMBL" id="FNGI01000007">
    <property type="protein sequence ID" value="SDL78592.1"/>
    <property type="molecule type" value="Genomic_DNA"/>
</dbReference>
<feature type="domain" description="HTH luxR-type" evidence="1">
    <location>
        <begin position="1"/>
        <end position="62"/>
    </location>
</feature>
<name>A0A1G9MWD6_9GAMM</name>
<evidence type="ECO:0000259" key="1">
    <source>
        <dbReference type="PROSITE" id="PS50043"/>
    </source>
</evidence>
<dbReference type="SUPFAM" id="SSF46894">
    <property type="entry name" value="C-terminal effector domain of the bipartite response regulators"/>
    <property type="match status" value="1"/>
</dbReference>
<gene>
    <name evidence="2" type="ORF">SAMN05661010_02549</name>
</gene>
<reference evidence="2 3" key="1">
    <citation type="submission" date="2016-10" db="EMBL/GenBank/DDBJ databases">
        <authorList>
            <person name="de Groot N.N."/>
        </authorList>
    </citation>
    <scope>NUCLEOTIDE SEQUENCE [LARGE SCALE GENOMIC DNA]</scope>
    <source>
        <strain evidence="2 3">DSM 14789</strain>
    </source>
</reference>
<dbReference type="GO" id="GO:0006355">
    <property type="term" value="P:regulation of DNA-templated transcription"/>
    <property type="evidence" value="ECO:0007669"/>
    <property type="project" value="InterPro"/>
</dbReference>
<accession>A0A1G9MWD6</accession>
<evidence type="ECO:0000313" key="2">
    <source>
        <dbReference type="EMBL" id="SDL78592.1"/>
    </source>
</evidence>
<keyword evidence="3" id="KW-1185">Reference proteome</keyword>
<dbReference type="SMART" id="SM00421">
    <property type="entry name" value="HTH_LUXR"/>
    <property type="match status" value="1"/>
</dbReference>
<protein>
    <submittedName>
        <fullName evidence="2">Regulatory protein, luxR family</fullName>
    </submittedName>
</protein>
<dbReference type="GO" id="GO:0003677">
    <property type="term" value="F:DNA binding"/>
    <property type="evidence" value="ECO:0007669"/>
    <property type="project" value="InterPro"/>
</dbReference>
<dbReference type="OrthoDB" id="6173214at2"/>
<proteinExistence type="predicted"/>
<organism evidence="2 3">
    <name type="scientific">Modicisalibacter muralis</name>
    <dbReference type="NCBI Taxonomy" id="119000"/>
    <lineage>
        <taxon>Bacteria</taxon>
        <taxon>Pseudomonadati</taxon>
        <taxon>Pseudomonadota</taxon>
        <taxon>Gammaproteobacteria</taxon>
        <taxon>Oceanospirillales</taxon>
        <taxon>Halomonadaceae</taxon>
        <taxon>Modicisalibacter</taxon>
    </lineage>
</organism>
<dbReference type="InterPro" id="IPR016032">
    <property type="entry name" value="Sig_transdc_resp-reg_C-effctor"/>
</dbReference>
<evidence type="ECO:0000313" key="3">
    <source>
        <dbReference type="Proteomes" id="UP000198654"/>
    </source>
</evidence>
<dbReference type="RefSeq" id="WP_089729138.1">
    <property type="nucleotide sequence ID" value="NZ_FNGI01000007.1"/>
</dbReference>
<dbReference type="InterPro" id="IPR036388">
    <property type="entry name" value="WH-like_DNA-bd_sf"/>
</dbReference>
<dbReference type="InterPro" id="IPR000792">
    <property type="entry name" value="Tscrpt_reg_LuxR_C"/>
</dbReference>
<dbReference type="Proteomes" id="UP000198654">
    <property type="component" value="Unassembled WGS sequence"/>
</dbReference>